<dbReference type="EMBL" id="CAUYUJ010006736">
    <property type="protein sequence ID" value="CAK0818492.1"/>
    <property type="molecule type" value="Genomic_DNA"/>
</dbReference>
<evidence type="ECO:0000313" key="2">
    <source>
        <dbReference type="EMBL" id="CAK0818492.1"/>
    </source>
</evidence>
<comment type="caution">
    <text evidence="2">The sequence shown here is derived from an EMBL/GenBank/DDBJ whole genome shotgun (WGS) entry which is preliminary data.</text>
</comment>
<reference evidence="2" key="1">
    <citation type="submission" date="2023-10" db="EMBL/GenBank/DDBJ databases">
        <authorList>
            <person name="Chen Y."/>
            <person name="Shah S."/>
            <person name="Dougan E. K."/>
            <person name="Thang M."/>
            <person name="Chan C."/>
        </authorList>
    </citation>
    <scope>NUCLEOTIDE SEQUENCE [LARGE SCALE GENOMIC DNA]</scope>
</reference>
<dbReference type="Proteomes" id="UP001189429">
    <property type="component" value="Unassembled WGS sequence"/>
</dbReference>
<evidence type="ECO:0000313" key="3">
    <source>
        <dbReference type="Proteomes" id="UP001189429"/>
    </source>
</evidence>
<organism evidence="2 3">
    <name type="scientific">Prorocentrum cordatum</name>
    <dbReference type="NCBI Taxonomy" id="2364126"/>
    <lineage>
        <taxon>Eukaryota</taxon>
        <taxon>Sar</taxon>
        <taxon>Alveolata</taxon>
        <taxon>Dinophyceae</taxon>
        <taxon>Prorocentrales</taxon>
        <taxon>Prorocentraceae</taxon>
        <taxon>Prorocentrum</taxon>
    </lineage>
</organism>
<keyword evidence="3" id="KW-1185">Reference proteome</keyword>
<proteinExistence type="predicted"/>
<feature type="region of interest" description="Disordered" evidence="1">
    <location>
        <begin position="51"/>
        <end position="98"/>
    </location>
</feature>
<protein>
    <submittedName>
        <fullName evidence="2">Uncharacterized protein</fullName>
    </submittedName>
</protein>
<evidence type="ECO:0000256" key="1">
    <source>
        <dbReference type="SAM" id="MobiDB-lite"/>
    </source>
</evidence>
<accession>A0ABN9RL35</accession>
<gene>
    <name evidence="2" type="ORF">PCOR1329_LOCUS20750</name>
</gene>
<sequence>MLPTCADELIAPPSQTGFCRTLQERGATLLFTVGKRGLQAQLPDSLVGAAAARVDPPAGPAGGAPRGHCPDAGGQGPKKSPLALSESRGRRRATNPFSVPPVLGRLRIRYRGDHTVGLSPWVSESKAIHLFF</sequence>
<name>A0ABN9RL35_9DINO</name>